<dbReference type="PANTHER" id="PTHR23523">
    <property type="match status" value="1"/>
</dbReference>
<feature type="transmembrane region" description="Helical" evidence="6">
    <location>
        <begin position="234"/>
        <end position="255"/>
    </location>
</feature>
<gene>
    <name evidence="8" type="ORF">ACFQLX_25220</name>
</gene>
<dbReference type="InterPro" id="IPR036259">
    <property type="entry name" value="MFS_trans_sf"/>
</dbReference>
<feature type="region of interest" description="Disordered" evidence="5">
    <location>
        <begin position="1"/>
        <end position="21"/>
    </location>
</feature>
<evidence type="ECO:0000313" key="9">
    <source>
        <dbReference type="Proteomes" id="UP001596413"/>
    </source>
</evidence>
<organism evidence="8 9">
    <name type="scientific">Streptomyces polyrhachis</name>
    <dbReference type="NCBI Taxonomy" id="1282885"/>
    <lineage>
        <taxon>Bacteria</taxon>
        <taxon>Bacillati</taxon>
        <taxon>Actinomycetota</taxon>
        <taxon>Actinomycetes</taxon>
        <taxon>Kitasatosporales</taxon>
        <taxon>Streptomycetaceae</taxon>
        <taxon>Streptomyces</taxon>
    </lineage>
</organism>
<comment type="caution">
    <text evidence="8">The sequence shown here is derived from an EMBL/GenBank/DDBJ whole genome shotgun (WGS) entry which is preliminary data.</text>
</comment>
<evidence type="ECO:0000256" key="2">
    <source>
        <dbReference type="ARBA" id="ARBA00022692"/>
    </source>
</evidence>
<feature type="transmembrane region" description="Helical" evidence="6">
    <location>
        <begin position="189"/>
        <end position="207"/>
    </location>
</feature>
<evidence type="ECO:0000256" key="3">
    <source>
        <dbReference type="ARBA" id="ARBA00022989"/>
    </source>
</evidence>
<dbReference type="RefSeq" id="WP_386418792.1">
    <property type="nucleotide sequence ID" value="NZ_JBHSZO010000068.1"/>
</dbReference>
<sequence>MSSTPIRRTAAPPSSPAIRTPAAGARWTRPLLVVALLLAALNLRAGIAALGALLEEVRAGVGMSPTVAGLLTSMPALCFALFGSLAPRLARRFGPVGVVGAGLALITAGLALRSLAGGTAAFLAVSALALAGIAVSNVLMPVIVKRWFPDRIGPMTGLYSMGLALGTAAAAAATVPVTDALGGDWRLGLGLWAALAAAALLPWAAAARTDRAGRGVREMSALEAPIRITRSPTAWALAVFFGFQATAAYVTLGWLPQIFRDAGVPAGTAGALLAVVMGMGVPVSFVLPRIAARMGHQGPIVVVLAACGLAGYIGLWLAPAAGAWAWALLLAVSNCAFPLVLTLIGVRARTGAGVVRLSAFVQSTGYLIAIPGPLVVGALYERTGGWDVPLALLAALMAGQLAVGLLAGRDRVVEDEAGVGPAGRRTAAG</sequence>
<protein>
    <submittedName>
        <fullName evidence="8">MFS transporter</fullName>
    </submittedName>
</protein>
<dbReference type="EMBL" id="JBHSZO010000068">
    <property type="protein sequence ID" value="MFC7221441.1"/>
    <property type="molecule type" value="Genomic_DNA"/>
</dbReference>
<evidence type="ECO:0000256" key="1">
    <source>
        <dbReference type="ARBA" id="ARBA00004651"/>
    </source>
</evidence>
<keyword evidence="9" id="KW-1185">Reference proteome</keyword>
<evidence type="ECO:0000256" key="5">
    <source>
        <dbReference type="SAM" id="MobiDB-lite"/>
    </source>
</evidence>
<keyword evidence="2 6" id="KW-0812">Transmembrane</keyword>
<dbReference type="InterPro" id="IPR011701">
    <property type="entry name" value="MFS"/>
</dbReference>
<feature type="transmembrane region" description="Helical" evidence="6">
    <location>
        <begin position="299"/>
        <end position="318"/>
    </location>
</feature>
<evidence type="ECO:0000256" key="6">
    <source>
        <dbReference type="SAM" id="Phobius"/>
    </source>
</evidence>
<dbReference type="PANTHER" id="PTHR23523:SF2">
    <property type="entry name" value="2-NITROIMIDAZOLE TRANSPORTER"/>
    <property type="match status" value="1"/>
</dbReference>
<feature type="transmembrane region" description="Helical" evidence="6">
    <location>
        <begin position="267"/>
        <end position="287"/>
    </location>
</feature>
<name>A0ABW2GN67_9ACTN</name>
<dbReference type="InterPro" id="IPR020846">
    <property type="entry name" value="MFS_dom"/>
</dbReference>
<dbReference type="Proteomes" id="UP001596413">
    <property type="component" value="Unassembled WGS sequence"/>
</dbReference>
<dbReference type="InterPro" id="IPR052524">
    <property type="entry name" value="MFS_Cyanate_Porter"/>
</dbReference>
<keyword evidence="4 6" id="KW-0472">Membrane</keyword>
<feature type="transmembrane region" description="Helical" evidence="6">
    <location>
        <begin position="386"/>
        <end position="407"/>
    </location>
</feature>
<accession>A0ABW2GN67</accession>
<dbReference type="Gene3D" id="1.20.1250.20">
    <property type="entry name" value="MFS general substrate transporter like domains"/>
    <property type="match status" value="2"/>
</dbReference>
<feature type="transmembrane region" description="Helical" evidence="6">
    <location>
        <begin position="66"/>
        <end position="86"/>
    </location>
</feature>
<feature type="transmembrane region" description="Helical" evidence="6">
    <location>
        <begin position="93"/>
        <end position="115"/>
    </location>
</feature>
<proteinExistence type="predicted"/>
<feature type="transmembrane region" description="Helical" evidence="6">
    <location>
        <begin position="121"/>
        <end position="144"/>
    </location>
</feature>
<comment type="subcellular location">
    <subcellularLocation>
        <location evidence="1">Cell membrane</location>
        <topology evidence="1">Multi-pass membrane protein</topology>
    </subcellularLocation>
</comment>
<dbReference type="PROSITE" id="PS50850">
    <property type="entry name" value="MFS"/>
    <property type="match status" value="1"/>
</dbReference>
<evidence type="ECO:0000313" key="8">
    <source>
        <dbReference type="EMBL" id="MFC7221441.1"/>
    </source>
</evidence>
<dbReference type="SUPFAM" id="SSF103473">
    <property type="entry name" value="MFS general substrate transporter"/>
    <property type="match status" value="1"/>
</dbReference>
<evidence type="ECO:0000256" key="4">
    <source>
        <dbReference type="ARBA" id="ARBA00023136"/>
    </source>
</evidence>
<feature type="transmembrane region" description="Helical" evidence="6">
    <location>
        <begin position="357"/>
        <end position="380"/>
    </location>
</feature>
<reference evidence="9" key="1">
    <citation type="journal article" date="2019" name="Int. J. Syst. Evol. Microbiol.">
        <title>The Global Catalogue of Microorganisms (GCM) 10K type strain sequencing project: providing services to taxonomists for standard genome sequencing and annotation.</title>
        <authorList>
            <consortium name="The Broad Institute Genomics Platform"/>
            <consortium name="The Broad Institute Genome Sequencing Center for Infectious Disease"/>
            <person name="Wu L."/>
            <person name="Ma J."/>
        </authorList>
    </citation>
    <scope>NUCLEOTIDE SEQUENCE [LARGE SCALE GENOMIC DNA]</scope>
    <source>
        <strain evidence="9">CGMCC 1.13681</strain>
    </source>
</reference>
<evidence type="ECO:0000259" key="7">
    <source>
        <dbReference type="PROSITE" id="PS50850"/>
    </source>
</evidence>
<feature type="transmembrane region" description="Helical" evidence="6">
    <location>
        <begin position="31"/>
        <end position="54"/>
    </location>
</feature>
<feature type="transmembrane region" description="Helical" evidence="6">
    <location>
        <begin position="156"/>
        <end position="177"/>
    </location>
</feature>
<dbReference type="Pfam" id="PF07690">
    <property type="entry name" value="MFS_1"/>
    <property type="match status" value="1"/>
</dbReference>
<feature type="domain" description="Major facilitator superfamily (MFS) profile" evidence="7">
    <location>
        <begin position="32"/>
        <end position="411"/>
    </location>
</feature>
<keyword evidence="3 6" id="KW-1133">Transmembrane helix</keyword>
<feature type="transmembrane region" description="Helical" evidence="6">
    <location>
        <begin position="324"/>
        <end position="345"/>
    </location>
</feature>